<accession>A0A4R2F6Y8</accession>
<sequence>MEIQNHGSQVSQVAKDKDATVDGSHGKAVSEVANNTSVRHVSRQLMNQAILSAQEQVTISSGDKPMQLLYRTAIDAINQELKASMGETAFQQQQQQQVDYSPEATAGRIVDFATKFYTTYQQQNADKSPEDQLNGFMDIIGGAIDKGFSEARNILDKLKVLDGDIADGVDATYSHVQKGLQAFRDSFTTSEQ</sequence>
<organism evidence="3 4">
    <name type="scientific">Shewanella fodinae</name>
    <dbReference type="NCBI Taxonomy" id="552357"/>
    <lineage>
        <taxon>Bacteria</taxon>
        <taxon>Pseudomonadati</taxon>
        <taxon>Pseudomonadota</taxon>
        <taxon>Gammaproteobacteria</taxon>
        <taxon>Alteromonadales</taxon>
        <taxon>Shewanellaceae</taxon>
        <taxon>Shewanella</taxon>
    </lineage>
</organism>
<dbReference type="Proteomes" id="UP000294832">
    <property type="component" value="Unassembled WGS sequence"/>
</dbReference>
<proteinExistence type="predicted"/>
<dbReference type="Pfam" id="PF18433">
    <property type="entry name" value="DUF5610"/>
    <property type="match status" value="1"/>
</dbReference>
<name>A0A4R2F6Y8_9GAMM</name>
<keyword evidence="4" id="KW-1185">Reference proteome</keyword>
<feature type="domain" description="DUF5610" evidence="2">
    <location>
        <begin position="64"/>
        <end position="183"/>
    </location>
</feature>
<dbReference type="InterPro" id="IPR041651">
    <property type="entry name" value="DUF5610"/>
</dbReference>
<dbReference type="OrthoDB" id="7366224at2"/>
<dbReference type="EMBL" id="SLWF01000024">
    <property type="protein sequence ID" value="TCN81347.1"/>
    <property type="molecule type" value="Genomic_DNA"/>
</dbReference>
<evidence type="ECO:0000313" key="4">
    <source>
        <dbReference type="Proteomes" id="UP000294832"/>
    </source>
</evidence>
<comment type="caution">
    <text evidence="3">The sequence shown here is derived from an EMBL/GenBank/DDBJ whole genome shotgun (WGS) entry which is preliminary data.</text>
</comment>
<dbReference type="RefSeq" id="WP_133039781.1">
    <property type="nucleotide sequence ID" value="NZ_SLWF01000024.1"/>
</dbReference>
<evidence type="ECO:0000256" key="1">
    <source>
        <dbReference type="SAM" id="MobiDB-lite"/>
    </source>
</evidence>
<dbReference type="Gene3D" id="1.10.132.90">
    <property type="match status" value="1"/>
</dbReference>
<evidence type="ECO:0000313" key="3">
    <source>
        <dbReference type="EMBL" id="TCN81347.1"/>
    </source>
</evidence>
<reference evidence="3 4" key="1">
    <citation type="submission" date="2019-03" db="EMBL/GenBank/DDBJ databases">
        <title>Freshwater and sediment microbial communities from various areas in North America, analyzing microbe dynamics in response to fracking.</title>
        <authorList>
            <person name="Lamendella R."/>
        </authorList>
    </citation>
    <scope>NUCLEOTIDE SEQUENCE [LARGE SCALE GENOMIC DNA]</scope>
    <source>
        <strain evidence="3 4">74A</strain>
    </source>
</reference>
<protein>
    <recommendedName>
        <fullName evidence="2">DUF5610 domain-containing protein</fullName>
    </recommendedName>
</protein>
<feature type="region of interest" description="Disordered" evidence="1">
    <location>
        <begin position="1"/>
        <end position="34"/>
    </location>
</feature>
<evidence type="ECO:0000259" key="2">
    <source>
        <dbReference type="Pfam" id="PF18433"/>
    </source>
</evidence>
<feature type="compositionally biased region" description="Polar residues" evidence="1">
    <location>
        <begin position="1"/>
        <end position="12"/>
    </location>
</feature>
<dbReference type="AlphaFoldDB" id="A0A4R2F6Y8"/>
<gene>
    <name evidence="3" type="ORF">EDC91_1241</name>
</gene>